<keyword evidence="2" id="KW-0347">Helicase</keyword>
<organism evidence="2 3">
    <name type="scientific">Desulfosarcina ovata subsp. sediminis</name>
    <dbReference type="NCBI Taxonomy" id="885957"/>
    <lineage>
        <taxon>Bacteria</taxon>
        <taxon>Pseudomonadati</taxon>
        <taxon>Thermodesulfobacteriota</taxon>
        <taxon>Desulfobacteria</taxon>
        <taxon>Desulfobacterales</taxon>
        <taxon>Desulfosarcinaceae</taxon>
        <taxon>Desulfosarcina</taxon>
    </lineage>
</organism>
<dbReference type="InterPro" id="IPR014001">
    <property type="entry name" value="Helicase_ATP-bd"/>
</dbReference>
<dbReference type="PROSITE" id="PS51192">
    <property type="entry name" value="HELICASE_ATP_BIND_1"/>
    <property type="match status" value="1"/>
</dbReference>
<dbReference type="SUPFAM" id="SSF52540">
    <property type="entry name" value="P-loop containing nucleoside triphosphate hydrolases"/>
    <property type="match status" value="1"/>
</dbReference>
<name>A0A5K8A2Y4_9BACT</name>
<evidence type="ECO:0000259" key="1">
    <source>
        <dbReference type="PROSITE" id="PS51192"/>
    </source>
</evidence>
<dbReference type="SMART" id="SM00491">
    <property type="entry name" value="HELICc2"/>
    <property type="match status" value="1"/>
</dbReference>
<dbReference type="GO" id="GO:0006139">
    <property type="term" value="P:nucleobase-containing compound metabolic process"/>
    <property type="evidence" value="ECO:0007669"/>
    <property type="project" value="InterPro"/>
</dbReference>
<dbReference type="SMART" id="SM00487">
    <property type="entry name" value="DEXDc"/>
    <property type="match status" value="1"/>
</dbReference>
<feature type="domain" description="Helicase ATP-binding" evidence="1">
    <location>
        <begin position="46"/>
        <end position="308"/>
    </location>
</feature>
<gene>
    <name evidence="2" type="ORF">DSCO28_73670</name>
</gene>
<keyword evidence="2" id="KW-0614">Plasmid</keyword>
<keyword evidence="2" id="KW-0067">ATP-binding</keyword>
<dbReference type="AlphaFoldDB" id="A0A5K8A2Y4"/>
<dbReference type="InterPro" id="IPR011545">
    <property type="entry name" value="DEAD/DEAH_box_helicase_dom"/>
</dbReference>
<dbReference type="InterPro" id="IPR006555">
    <property type="entry name" value="ATP-dep_Helicase_C"/>
</dbReference>
<geneLocation type="plasmid" evidence="3">
    <name>do28_1 dna</name>
</geneLocation>
<proteinExistence type="predicted"/>
<dbReference type="RefSeq" id="WP_155326372.1">
    <property type="nucleotide sequence ID" value="NZ_AP021877.1"/>
</dbReference>
<sequence>MVDFQKLTKKSTKRDYKNLLALFDALDRQTSHTDPRPAQKEALLLLSQRRTERDHILKISTGAGKTSIGLLYLLSFMEEYKQPVVYLCPTKQLIAQVQAESIKLGISSTIYPAGEPFPTVDGISAKAIIICTYDKLFNGKTTFDRSDVMLRPCAIVMDDVHAGLEEIRDSFTLSLQRCEIYNEFITIFNEPCKKFNPGVWNDICGGDPNQSMEIPFWIWRTVLPQIEELLSSKADDDRLLFVYPYIRDLLKWCRCIITGMGLELIPDILPIHKCEAFANARHRLFMSATLADDSVLVRDIEAELKSANHPLIPESDKGLGERMILAPSLVDKTLDRSWVMSLCRNISSRFKVVVLSPSEKKAREWEVVGAKVFLRDQVLTAVEELKNPASALNYAIFVQRYDGIDLPDNACRVLVMDGMPYGEGIIDKHDSSLSSVAGGIRKGLIYRIEQGIGRAVRSYADFAVILLVGPELAHFIAKHEILSEMNADTQNQLRLSIDLANIAMEETDPANAIVDMIKKCLRRDEGWKQFYNETVREAKKVEQGVTDKNRLMMADAERRAFNSVMANDPSAAVSILRNAINDYSIDDLFNKGLYLQRIAKYQYEIDPGSALEIQRSAYENNRSICCPPAIAKRPKPLISYNVQSTIINWFNEFANPNGAIAFIQDLKTKLSFNLSAKVIEQSICDLAPLIGAKGLRPEKEFGEGPDDMWLWPEISLIIEAKNQNESSLHKSDAGQLLLSLQWFENNYPARSAPIPIVVAKVTKCDRKTDFPANTRVITQEKIYIFLDTLEKFYYRIASEPLFASNPKTLIDVQKSLKLTPESFIKTFTERIT</sequence>
<dbReference type="Gene3D" id="3.40.50.300">
    <property type="entry name" value="P-loop containing nucleotide triphosphate hydrolases"/>
    <property type="match status" value="2"/>
</dbReference>
<keyword evidence="2" id="KW-0547">Nucleotide-binding</keyword>
<dbReference type="KEGG" id="dov:DSCO28_73670"/>
<dbReference type="EMBL" id="AP021877">
    <property type="protein sequence ID" value="BBO86801.1"/>
    <property type="molecule type" value="Genomic_DNA"/>
</dbReference>
<dbReference type="GO" id="GO:0016818">
    <property type="term" value="F:hydrolase activity, acting on acid anhydrides, in phosphorus-containing anhydrides"/>
    <property type="evidence" value="ECO:0007669"/>
    <property type="project" value="InterPro"/>
</dbReference>
<dbReference type="GO" id="GO:0003676">
    <property type="term" value="F:nucleic acid binding"/>
    <property type="evidence" value="ECO:0007669"/>
    <property type="project" value="InterPro"/>
</dbReference>
<dbReference type="GO" id="GO:0004386">
    <property type="term" value="F:helicase activity"/>
    <property type="evidence" value="ECO:0007669"/>
    <property type="project" value="UniProtKB-KW"/>
</dbReference>
<protein>
    <submittedName>
        <fullName evidence="2">DEAD/DEAH box helicase</fullName>
    </submittedName>
</protein>
<accession>A0A5K8A2Y4</accession>
<dbReference type="Pfam" id="PF13307">
    <property type="entry name" value="Helicase_C_2"/>
    <property type="match status" value="1"/>
</dbReference>
<keyword evidence="2" id="KW-0378">Hydrolase</keyword>
<evidence type="ECO:0000313" key="2">
    <source>
        <dbReference type="EMBL" id="BBO86801.1"/>
    </source>
</evidence>
<dbReference type="GO" id="GO:0005524">
    <property type="term" value="F:ATP binding"/>
    <property type="evidence" value="ECO:0007669"/>
    <property type="project" value="InterPro"/>
</dbReference>
<dbReference type="InterPro" id="IPR027417">
    <property type="entry name" value="P-loop_NTPase"/>
</dbReference>
<reference evidence="2 3" key="1">
    <citation type="submission" date="2019-11" db="EMBL/GenBank/DDBJ databases">
        <title>Comparative genomics of hydrocarbon-degrading Desulfosarcina strains.</title>
        <authorList>
            <person name="Watanabe M."/>
            <person name="Kojima H."/>
            <person name="Fukui M."/>
        </authorList>
    </citation>
    <scope>NUCLEOTIDE SEQUENCE [LARGE SCALE GENOMIC DNA]</scope>
    <source>
        <strain evidence="2 3">28bB2T</strain>
        <plasmid evidence="3">do28_1 dna</plasmid>
    </source>
</reference>
<dbReference type="Proteomes" id="UP000425960">
    <property type="component" value="Plasmid Do28_1"/>
</dbReference>
<evidence type="ECO:0000313" key="3">
    <source>
        <dbReference type="Proteomes" id="UP000425960"/>
    </source>
</evidence>
<dbReference type="Pfam" id="PF00270">
    <property type="entry name" value="DEAD"/>
    <property type="match status" value="1"/>
</dbReference>